<evidence type="ECO:0000256" key="1">
    <source>
        <dbReference type="SAM" id="MobiDB-lite"/>
    </source>
</evidence>
<feature type="region of interest" description="Disordered" evidence="1">
    <location>
        <begin position="1"/>
        <end position="69"/>
    </location>
</feature>
<name>A0A381TBQ5_9ZZZZ</name>
<sequence length="69" mass="7696">PRHRPRRRPRHPRGPGSLVNRHWYPASRPSGHRRTGGLPGWLRRRAMGGHGAGHHRGPPCAHSVTEGPV</sequence>
<gene>
    <name evidence="2" type="ORF">METZ01_LOCUS65892</name>
</gene>
<proteinExistence type="predicted"/>
<feature type="compositionally biased region" description="Basic residues" evidence="1">
    <location>
        <begin position="1"/>
        <end position="13"/>
    </location>
</feature>
<feature type="compositionally biased region" description="Basic residues" evidence="1">
    <location>
        <begin position="42"/>
        <end position="57"/>
    </location>
</feature>
<dbReference type="AlphaFoldDB" id="A0A381TBQ5"/>
<organism evidence="2">
    <name type="scientific">marine metagenome</name>
    <dbReference type="NCBI Taxonomy" id="408172"/>
    <lineage>
        <taxon>unclassified sequences</taxon>
        <taxon>metagenomes</taxon>
        <taxon>ecological metagenomes</taxon>
    </lineage>
</organism>
<dbReference type="EMBL" id="UINC01004263">
    <property type="protein sequence ID" value="SVA13038.1"/>
    <property type="molecule type" value="Genomic_DNA"/>
</dbReference>
<feature type="non-terminal residue" evidence="2">
    <location>
        <position position="69"/>
    </location>
</feature>
<evidence type="ECO:0000313" key="2">
    <source>
        <dbReference type="EMBL" id="SVA13038.1"/>
    </source>
</evidence>
<reference evidence="2" key="1">
    <citation type="submission" date="2018-05" db="EMBL/GenBank/DDBJ databases">
        <authorList>
            <person name="Lanie J.A."/>
            <person name="Ng W.-L."/>
            <person name="Kazmierczak K.M."/>
            <person name="Andrzejewski T.M."/>
            <person name="Davidsen T.M."/>
            <person name="Wayne K.J."/>
            <person name="Tettelin H."/>
            <person name="Glass J.I."/>
            <person name="Rusch D."/>
            <person name="Podicherti R."/>
            <person name="Tsui H.-C.T."/>
            <person name="Winkler M.E."/>
        </authorList>
    </citation>
    <scope>NUCLEOTIDE SEQUENCE</scope>
</reference>
<protein>
    <submittedName>
        <fullName evidence="2">Uncharacterized protein</fullName>
    </submittedName>
</protein>
<accession>A0A381TBQ5</accession>
<feature type="non-terminal residue" evidence="2">
    <location>
        <position position="1"/>
    </location>
</feature>